<organism evidence="2 3">
    <name type="scientific">Rhizobium beringeri</name>
    <dbReference type="NCBI Taxonomy" id="3019934"/>
    <lineage>
        <taxon>Bacteria</taxon>
        <taxon>Pseudomonadati</taxon>
        <taxon>Pseudomonadota</taxon>
        <taxon>Alphaproteobacteria</taxon>
        <taxon>Hyphomicrobiales</taxon>
        <taxon>Rhizobiaceae</taxon>
        <taxon>Rhizobium/Agrobacterium group</taxon>
        <taxon>Rhizobium</taxon>
    </lineage>
</organism>
<protein>
    <submittedName>
        <fullName evidence="2">Alpha/beta fold hydrolase</fullName>
    </submittedName>
</protein>
<gene>
    <name evidence="2" type="ORF">ELH03_34425</name>
</gene>
<reference evidence="2 3" key="1">
    <citation type="submission" date="2019-02" db="EMBL/GenBank/DDBJ databases">
        <title>The genomic architecture of introgression among sibling species of bacteria.</title>
        <authorList>
            <person name="Cavassim M.I.A."/>
            <person name="Moeskjaer S."/>
            <person name="Moslemi C."/>
            <person name="Fields B."/>
            <person name="Bachmann A."/>
            <person name="Vilhjalmsson B."/>
            <person name="Schierup M.H."/>
            <person name="Young J.P.W."/>
            <person name="Andersen S.U."/>
        </authorList>
    </citation>
    <scope>NUCLEOTIDE SEQUENCE [LARGE SCALE GENOMIC DNA]</scope>
    <source>
        <strain evidence="2 3">SM51</strain>
    </source>
</reference>
<dbReference type="Pfam" id="PF12697">
    <property type="entry name" value="Abhydrolase_6"/>
    <property type="match status" value="1"/>
</dbReference>
<dbReference type="GO" id="GO:0016787">
    <property type="term" value="F:hydrolase activity"/>
    <property type="evidence" value="ECO:0007669"/>
    <property type="project" value="UniProtKB-KW"/>
</dbReference>
<dbReference type="InterPro" id="IPR029058">
    <property type="entry name" value="AB_hydrolase_fold"/>
</dbReference>
<evidence type="ECO:0000313" key="3">
    <source>
        <dbReference type="Proteomes" id="UP000291302"/>
    </source>
</evidence>
<dbReference type="EMBL" id="SILG01000006">
    <property type="protein sequence ID" value="TBE58156.1"/>
    <property type="molecule type" value="Genomic_DNA"/>
</dbReference>
<keyword evidence="3" id="KW-1185">Reference proteome</keyword>
<accession>A0ABY1XHM6</accession>
<proteinExistence type="predicted"/>
<dbReference type="SUPFAM" id="SSF53474">
    <property type="entry name" value="alpha/beta-Hydrolases"/>
    <property type="match status" value="1"/>
</dbReference>
<feature type="domain" description="AB hydrolase-1" evidence="1">
    <location>
        <begin position="106"/>
        <end position="193"/>
    </location>
</feature>
<dbReference type="InterPro" id="IPR000073">
    <property type="entry name" value="AB_hydrolase_1"/>
</dbReference>
<evidence type="ECO:0000313" key="2">
    <source>
        <dbReference type="EMBL" id="TBE58156.1"/>
    </source>
</evidence>
<sequence>MASADVQLLCRHPDHSLPKSRRYFDVGKGAHADWWLRGASWSRSPDAKDFVALHIRGEIRQCPMLRCCRELSYYMVRTVGQTRTGFPGSRRRLRARDSKWSAPVSPRRRGNLSAWFEAQDLAVQSLSIAPTILVGHSLGAAFALRLIERAAEPVAGVLLAAGFVGALAPSPSRLRPDQSIVFFQRRSTGRRFVNAREEYSDAGREIMTHMSRCLTHGR</sequence>
<dbReference type="Gene3D" id="3.40.50.1820">
    <property type="entry name" value="alpha/beta hydrolase"/>
    <property type="match status" value="1"/>
</dbReference>
<dbReference type="Proteomes" id="UP000291302">
    <property type="component" value="Unassembled WGS sequence"/>
</dbReference>
<evidence type="ECO:0000259" key="1">
    <source>
        <dbReference type="Pfam" id="PF12697"/>
    </source>
</evidence>
<keyword evidence="2" id="KW-0378">Hydrolase</keyword>
<name>A0ABY1XHM6_9HYPH</name>
<comment type="caution">
    <text evidence="2">The sequence shown here is derived from an EMBL/GenBank/DDBJ whole genome shotgun (WGS) entry which is preliminary data.</text>
</comment>